<feature type="non-terminal residue" evidence="6">
    <location>
        <position position="137"/>
    </location>
</feature>
<dbReference type="Pfam" id="PF02518">
    <property type="entry name" value="HATPase_c"/>
    <property type="match status" value="1"/>
</dbReference>
<dbReference type="GO" id="GO:0005524">
    <property type="term" value="F:ATP binding"/>
    <property type="evidence" value="ECO:0007669"/>
    <property type="project" value="UniProtKB-KW"/>
</dbReference>
<dbReference type="PRINTS" id="PR00344">
    <property type="entry name" value="BCTRLSENSOR"/>
</dbReference>
<dbReference type="GO" id="GO:0005886">
    <property type="term" value="C:plasma membrane"/>
    <property type="evidence" value="ECO:0007669"/>
    <property type="project" value="TreeGrafter"/>
</dbReference>
<keyword evidence="6" id="KW-0067">ATP-binding</keyword>
<dbReference type="PANTHER" id="PTHR43047">
    <property type="entry name" value="TWO-COMPONENT HISTIDINE PROTEIN KINASE"/>
    <property type="match status" value="1"/>
</dbReference>
<keyword evidence="6" id="KW-0547">Nucleotide-binding</keyword>
<dbReference type="PROSITE" id="PS50109">
    <property type="entry name" value="HIS_KIN"/>
    <property type="match status" value="1"/>
</dbReference>
<accession>K1UGZ0</accession>
<evidence type="ECO:0000256" key="1">
    <source>
        <dbReference type="ARBA" id="ARBA00000085"/>
    </source>
</evidence>
<dbReference type="EC" id="2.7.13.3" evidence="2"/>
<dbReference type="SMART" id="SM00387">
    <property type="entry name" value="HATPase_c"/>
    <property type="match status" value="1"/>
</dbReference>
<keyword evidence="3" id="KW-0808">Transferase</keyword>
<dbReference type="InterPro" id="IPR036890">
    <property type="entry name" value="HATPase_C_sf"/>
</dbReference>
<evidence type="ECO:0000313" key="6">
    <source>
        <dbReference type="EMBL" id="EKC81443.1"/>
    </source>
</evidence>
<dbReference type="PANTHER" id="PTHR43047:SF72">
    <property type="entry name" value="OSMOSENSING HISTIDINE PROTEIN KINASE SLN1"/>
    <property type="match status" value="1"/>
</dbReference>
<proteinExistence type="predicted"/>
<dbReference type="AlphaFoldDB" id="K1UGZ0"/>
<evidence type="ECO:0000259" key="5">
    <source>
        <dbReference type="PROSITE" id="PS50109"/>
    </source>
</evidence>
<dbReference type="GO" id="GO:0009927">
    <property type="term" value="F:histidine phosphotransfer kinase activity"/>
    <property type="evidence" value="ECO:0007669"/>
    <property type="project" value="TreeGrafter"/>
</dbReference>
<evidence type="ECO:0000256" key="3">
    <source>
        <dbReference type="ARBA" id="ARBA00022679"/>
    </source>
</evidence>
<protein>
    <recommendedName>
        <fullName evidence="2">histidine kinase</fullName>
        <ecNumber evidence="2">2.7.13.3</ecNumber>
    </recommendedName>
</protein>
<dbReference type="EMBL" id="AJWY01000240">
    <property type="protein sequence ID" value="EKC81443.1"/>
    <property type="molecule type" value="Genomic_DNA"/>
</dbReference>
<dbReference type="SUPFAM" id="SSF55874">
    <property type="entry name" value="ATPase domain of HSP90 chaperone/DNA topoisomerase II/histidine kinase"/>
    <property type="match status" value="1"/>
</dbReference>
<gene>
    <name evidence="6" type="ORF">LEA_00337</name>
</gene>
<keyword evidence="4" id="KW-0418">Kinase</keyword>
<comment type="caution">
    <text evidence="6">The sequence shown here is derived from an EMBL/GenBank/DDBJ whole genome shotgun (WGS) entry which is preliminary data.</text>
</comment>
<reference evidence="6" key="1">
    <citation type="journal article" date="2013" name="Environ. Microbiol.">
        <title>Microbiota from the distal guts of lean and obese adolescents exhibit partial functional redundancy besides clear differences in community structure.</title>
        <authorList>
            <person name="Ferrer M."/>
            <person name="Ruiz A."/>
            <person name="Lanza F."/>
            <person name="Haange S.B."/>
            <person name="Oberbach A."/>
            <person name="Till H."/>
            <person name="Bargiela R."/>
            <person name="Campoy C."/>
            <person name="Segura M.T."/>
            <person name="Richter M."/>
            <person name="von Bergen M."/>
            <person name="Seifert J."/>
            <person name="Suarez A."/>
        </authorList>
    </citation>
    <scope>NUCLEOTIDE SEQUENCE</scope>
</reference>
<feature type="domain" description="Histidine kinase" evidence="5">
    <location>
        <begin position="1"/>
        <end position="111"/>
    </location>
</feature>
<sequence>MLNLFSNAVKYNKTGGCVDTYAEEISDDGTTAMYEFKIVDTGIGMSPAFVKEELFKPFTQEKSADARTQYKGTGLGMSIVKGLVEKMNGTIRVESEPDQGTTFVFRMPFQIDTSVSGQMGPEKKEENVDFSGMNILL</sequence>
<dbReference type="InterPro" id="IPR003594">
    <property type="entry name" value="HATPase_dom"/>
</dbReference>
<dbReference type="InterPro" id="IPR004358">
    <property type="entry name" value="Sig_transdc_His_kin-like_C"/>
</dbReference>
<dbReference type="GO" id="GO:0000155">
    <property type="term" value="F:phosphorelay sensor kinase activity"/>
    <property type="evidence" value="ECO:0007669"/>
    <property type="project" value="TreeGrafter"/>
</dbReference>
<evidence type="ECO:0000256" key="2">
    <source>
        <dbReference type="ARBA" id="ARBA00012438"/>
    </source>
</evidence>
<dbReference type="InterPro" id="IPR005467">
    <property type="entry name" value="His_kinase_dom"/>
</dbReference>
<evidence type="ECO:0000256" key="4">
    <source>
        <dbReference type="ARBA" id="ARBA00022777"/>
    </source>
</evidence>
<comment type="catalytic activity">
    <reaction evidence="1">
        <text>ATP + protein L-histidine = ADP + protein N-phospho-L-histidine.</text>
        <dbReference type="EC" id="2.7.13.3"/>
    </reaction>
</comment>
<organism evidence="6">
    <name type="scientific">human gut metagenome</name>
    <dbReference type="NCBI Taxonomy" id="408170"/>
    <lineage>
        <taxon>unclassified sequences</taxon>
        <taxon>metagenomes</taxon>
        <taxon>organismal metagenomes</taxon>
    </lineage>
</organism>
<dbReference type="Gene3D" id="3.30.565.10">
    <property type="entry name" value="Histidine kinase-like ATPase, C-terminal domain"/>
    <property type="match status" value="1"/>
</dbReference>
<name>K1UGZ0_9ZZZZ</name>